<feature type="signal peptide" evidence="8">
    <location>
        <begin position="1"/>
        <end position="17"/>
    </location>
</feature>
<dbReference type="Pfam" id="PF25057">
    <property type="entry name" value="CUT_N"/>
    <property type="match status" value="1"/>
</dbReference>
<feature type="chain" id="PRO_5041433336" description="ZP domain-containing protein" evidence="8">
    <location>
        <begin position="18"/>
        <end position="1168"/>
    </location>
</feature>
<dbReference type="EMBL" id="JAUCMV010000003">
    <property type="protein sequence ID" value="KAK0408527.1"/>
    <property type="molecule type" value="Genomic_DNA"/>
</dbReference>
<dbReference type="Pfam" id="PF25301">
    <property type="entry name" value="CUT_C"/>
    <property type="match status" value="1"/>
</dbReference>
<reference evidence="10" key="1">
    <citation type="submission" date="2023-06" db="EMBL/GenBank/DDBJ databases">
        <title>Genomic analysis of the entomopathogenic nematode Steinernema hermaphroditum.</title>
        <authorList>
            <person name="Schwarz E.M."/>
            <person name="Heppert J.K."/>
            <person name="Baniya A."/>
            <person name="Schwartz H.T."/>
            <person name="Tan C.-H."/>
            <person name="Antoshechkin I."/>
            <person name="Sternberg P.W."/>
            <person name="Goodrich-Blair H."/>
            <person name="Dillman A.R."/>
        </authorList>
    </citation>
    <scope>NUCLEOTIDE SEQUENCE</scope>
    <source>
        <strain evidence="10">PS9179</strain>
        <tissue evidence="10">Whole animal</tissue>
    </source>
</reference>
<keyword evidence="11" id="KW-1185">Reference proteome</keyword>
<evidence type="ECO:0000313" key="10">
    <source>
        <dbReference type="EMBL" id="KAK0408527.1"/>
    </source>
</evidence>
<dbReference type="Gene3D" id="2.60.120.290">
    <property type="entry name" value="Spermadhesin, CUB domain"/>
    <property type="match status" value="1"/>
</dbReference>
<dbReference type="PROSITE" id="PS51034">
    <property type="entry name" value="ZP_2"/>
    <property type="match status" value="1"/>
</dbReference>
<sequence>MRLVPLLLLLGLSRTLAAGILSAELVCTEREMQVHVLLDGSLEAPARIFVKERSEDPMCSHSYPAVAGHNTLMFRVPLGTCRMQRLQQFSNKFSFTTAVVVSFHEMFVSELDRSYRITCDYSAVAPPPLSKAVTVGLGVNGLDENSVDDARLESSIQCSYRLFHGATEVGSAEVGVKQVRVGDRLEHRWECENLARNQFLFVHDCIVNPEFDLQRDPVVLDSHGCPIDAIGMGEVRYSPDGRSAFSEHTAYKFADYPNLLFKCSISVCRTDVAVVGCPPTVPVDCSKTRNPRSSGIVQQNSTRDIVLSESIRFGDLTEAVMDETRPTIHYKCLSPNLVVISAAVSLLLAMLLIAVVAHTGTSNQTVAAFFTNAHFYYSTPSLFGSVNTNNRNFVHTMNGGEISFEARGVFFYAVDRWWGFEAIVGAYDNENTCPFESDAQVEVDDSAPRVVASQWYFDDDSTTLPQRKCQWMFAPKAGYKLKIAFSVFVINATDESVRLYEDAHPVFNLGSAEELPSRVFYTEKNFKIEYERSARTSDPLSTRFLAVVSAFPLDVKSEEHCTANTTITLTDDLYLANYDVLKPYGGSQECNFYVNSVPGKEVQFSGSIIDIEDCCDSLTIEKPSATGNFLNPRNDDFEAVYSTVGTEMATIRWKSDGKYGRAGFQISAKVLDCKCKGEKVINLNEDYNGVSMKPSRSDYYCHGMDCQWTVSAPENSMIILELHVNLRGLHCDSNTYGDSLEISDGTTTYKPQCIQGTLAFYNKNLSINFKSSDKLITNGLANGMADIWATYDDLVSLRTKNTVRFINDPADFVVFTTDALEHRLSSVTFTLSKELSSKKLQLYLISTEYSQLSEDVLIMDGDLTHVASAIFSYGLLNNVTIARPITSTTGSITVVLTYEYTFRYSSVMLLKVYDDSRDCSDTDSVFNAPPDGDTFQMTYTARSQNSKLLVCPLTILSLPVFYSNALSLGIDDIQGTDKSVKVLPGTDHNATAFYEVSLWDRISLHGDIFTILVPVETTLNFSISKTRISDNASIDYYGHRMGIFMMSNYPNGDSSKQGLTSRSLKVIDHGSADNTFKAKFEVFGSLSPSSSLHVLANKEVVLNATSDMKLQSSYDTGYASVVSFIYSGPEREKGLFVRYEVIPSSKRASILSISAVLVLVMTVGNLIV</sequence>
<feature type="domain" description="ZP" evidence="9">
    <location>
        <begin position="26"/>
        <end position="284"/>
    </location>
</feature>
<proteinExistence type="predicted"/>
<evidence type="ECO:0000259" key="9">
    <source>
        <dbReference type="PROSITE" id="PS51034"/>
    </source>
</evidence>
<keyword evidence="4" id="KW-0812">Transmembrane</keyword>
<evidence type="ECO:0000313" key="11">
    <source>
        <dbReference type="Proteomes" id="UP001175271"/>
    </source>
</evidence>
<dbReference type="GO" id="GO:0005886">
    <property type="term" value="C:plasma membrane"/>
    <property type="evidence" value="ECO:0007669"/>
    <property type="project" value="UniProtKB-SubCell"/>
</dbReference>
<evidence type="ECO:0000256" key="7">
    <source>
        <dbReference type="ARBA" id="ARBA00023136"/>
    </source>
</evidence>
<keyword evidence="7" id="KW-0472">Membrane</keyword>
<dbReference type="PANTHER" id="PTHR22907">
    <property type="entry name" value="GH04558P"/>
    <property type="match status" value="1"/>
</dbReference>
<gene>
    <name evidence="10" type="ORF">QR680_004007</name>
</gene>
<evidence type="ECO:0000256" key="1">
    <source>
        <dbReference type="ARBA" id="ARBA00004251"/>
    </source>
</evidence>
<evidence type="ECO:0000256" key="5">
    <source>
        <dbReference type="ARBA" id="ARBA00022729"/>
    </source>
</evidence>
<dbReference type="AlphaFoldDB" id="A0AA39LSZ5"/>
<dbReference type="InterPro" id="IPR035914">
    <property type="entry name" value="Sperma_CUB_dom_sf"/>
</dbReference>
<evidence type="ECO:0000256" key="3">
    <source>
        <dbReference type="ARBA" id="ARBA00022475"/>
    </source>
</evidence>
<keyword evidence="3" id="KW-1003">Cell membrane</keyword>
<keyword evidence="2" id="KW-0193">Cuticle</keyword>
<keyword evidence="5 8" id="KW-0732">Signal</keyword>
<dbReference type="GO" id="GO:0042302">
    <property type="term" value="F:structural constituent of cuticle"/>
    <property type="evidence" value="ECO:0007669"/>
    <property type="project" value="UniProtKB-KW"/>
</dbReference>
<evidence type="ECO:0000256" key="4">
    <source>
        <dbReference type="ARBA" id="ARBA00022692"/>
    </source>
</evidence>
<accession>A0AA39LSZ5</accession>
<name>A0AA39LSZ5_9BILA</name>
<dbReference type="InterPro" id="IPR051962">
    <property type="entry name" value="Cuticlin"/>
</dbReference>
<evidence type="ECO:0000256" key="8">
    <source>
        <dbReference type="SAM" id="SignalP"/>
    </source>
</evidence>
<evidence type="ECO:0000256" key="2">
    <source>
        <dbReference type="ARBA" id="ARBA00022460"/>
    </source>
</evidence>
<dbReference type="SMART" id="SM00241">
    <property type="entry name" value="ZP"/>
    <property type="match status" value="1"/>
</dbReference>
<dbReference type="SUPFAM" id="SSF49854">
    <property type="entry name" value="Spermadhesin, CUB domain"/>
    <property type="match status" value="2"/>
</dbReference>
<dbReference type="PANTHER" id="PTHR22907:SF54">
    <property type="entry name" value="GH04558P"/>
    <property type="match status" value="1"/>
</dbReference>
<protein>
    <recommendedName>
        <fullName evidence="9">ZP domain-containing protein</fullName>
    </recommendedName>
</protein>
<keyword evidence="6" id="KW-1133">Transmembrane helix</keyword>
<dbReference type="InterPro" id="IPR056953">
    <property type="entry name" value="CUT_N"/>
</dbReference>
<comment type="subcellular location">
    <subcellularLocation>
        <location evidence="1">Cell membrane</location>
        <topology evidence="1">Single-pass type I membrane protein</topology>
    </subcellularLocation>
</comment>
<dbReference type="Proteomes" id="UP001175271">
    <property type="component" value="Unassembled WGS sequence"/>
</dbReference>
<dbReference type="InterPro" id="IPR057475">
    <property type="entry name" value="CUT_C"/>
</dbReference>
<dbReference type="InterPro" id="IPR001507">
    <property type="entry name" value="ZP_dom"/>
</dbReference>
<evidence type="ECO:0000256" key="6">
    <source>
        <dbReference type="ARBA" id="ARBA00022989"/>
    </source>
</evidence>
<organism evidence="10 11">
    <name type="scientific">Steinernema hermaphroditum</name>
    <dbReference type="NCBI Taxonomy" id="289476"/>
    <lineage>
        <taxon>Eukaryota</taxon>
        <taxon>Metazoa</taxon>
        <taxon>Ecdysozoa</taxon>
        <taxon>Nematoda</taxon>
        <taxon>Chromadorea</taxon>
        <taxon>Rhabditida</taxon>
        <taxon>Tylenchina</taxon>
        <taxon>Panagrolaimomorpha</taxon>
        <taxon>Strongyloidoidea</taxon>
        <taxon>Steinernematidae</taxon>
        <taxon>Steinernema</taxon>
    </lineage>
</organism>
<comment type="caution">
    <text evidence="10">The sequence shown here is derived from an EMBL/GenBank/DDBJ whole genome shotgun (WGS) entry which is preliminary data.</text>
</comment>